<keyword evidence="2" id="KW-0723">Serine/threonine-protein kinase</keyword>
<dbReference type="PANTHER" id="PTHR24056">
    <property type="entry name" value="CELL DIVISION PROTEIN KINASE"/>
    <property type="match status" value="1"/>
</dbReference>
<dbReference type="EMBL" id="JAXIOK010000006">
    <property type="protein sequence ID" value="KAK4768613.1"/>
    <property type="molecule type" value="Genomic_DNA"/>
</dbReference>
<keyword evidence="5" id="KW-0418">Kinase</keyword>
<evidence type="ECO:0000313" key="10">
    <source>
        <dbReference type="EMBL" id="KAK4768613.1"/>
    </source>
</evidence>
<dbReference type="InterPro" id="IPR050108">
    <property type="entry name" value="CDK"/>
</dbReference>
<dbReference type="GO" id="GO:0005524">
    <property type="term" value="F:ATP binding"/>
    <property type="evidence" value="ECO:0007669"/>
    <property type="project" value="UniProtKB-UniRule"/>
</dbReference>
<evidence type="ECO:0000256" key="6">
    <source>
        <dbReference type="ARBA" id="ARBA00022840"/>
    </source>
</evidence>
<feature type="binding site" evidence="7">
    <location>
        <position position="146"/>
    </location>
    <ligand>
        <name>ATP</name>
        <dbReference type="ChEBI" id="CHEBI:30616"/>
    </ligand>
</feature>
<dbReference type="InterPro" id="IPR008271">
    <property type="entry name" value="Ser/Thr_kinase_AS"/>
</dbReference>
<dbReference type="SMART" id="SM00220">
    <property type="entry name" value="S_TKc"/>
    <property type="match status" value="1"/>
</dbReference>
<evidence type="ECO:0000256" key="7">
    <source>
        <dbReference type="PROSITE-ProRule" id="PRU10141"/>
    </source>
</evidence>
<dbReference type="PROSITE" id="PS00108">
    <property type="entry name" value="PROTEIN_KINASE_ST"/>
    <property type="match status" value="1"/>
</dbReference>
<keyword evidence="6 7" id="KW-0067">ATP-binding</keyword>
<feature type="compositionally biased region" description="Basic and acidic residues" evidence="8">
    <location>
        <begin position="418"/>
        <end position="428"/>
    </location>
</feature>
<comment type="similarity">
    <text evidence="1">Belongs to the protein kinase superfamily. CMGC Ser/Thr protein kinase family. CDC2/CDKX subfamily.</text>
</comment>
<name>A0AAN7KG98_9MYRT</name>
<evidence type="ECO:0000256" key="3">
    <source>
        <dbReference type="ARBA" id="ARBA00022679"/>
    </source>
</evidence>
<dbReference type="GO" id="GO:0032968">
    <property type="term" value="P:positive regulation of transcription elongation by RNA polymerase II"/>
    <property type="evidence" value="ECO:0007669"/>
    <property type="project" value="TreeGrafter"/>
</dbReference>
<reference evidence="10 11" key="1">
    <citation type="journal article" date="2023" name="Hortic Res">
        <title>Pangenome of water caltrop reveals structural variations and asymmetric subgenome divergence after allopolyploidization.</title>
        <authorList>
            <person name="Zhang X."/>
            <person name="Chen Y."/>
            <person name="Wang L."/>
            <person name="Yuan Y."/>
            <person name="Fang M."/>
            <person name="Shi L."/>
            <person name="Lu R."/>
            <person name="Comes H.P."/>
            <person name="Ma Y."/>
            <person name="Chen Y."/>
            <person name="Huang G."/>
            <person name="Zhou Y."/>
            <person name="Zheng Z."/>
            <person name="Qiu Y."/>
        </authorList>
    </citation>
    <scope>NUCLEOTIDE SEQUENCE [LARGE SCALE GENOMIC DNA]</scope>
    <source>
        <tissue evidence="10">Roots</tissue>
    </source>
</reference>
<evidence type="ECO:0000313" key="11">
    <source>
        <dbReference type="Proteomes" id="UP001345219"/>
    </source>
</evidence>
<evidence type="ECO:0000256" key="2">
    <source>
        <dbReference type="ARBA" id="ARBA00022527"/>
    </source>
</evidence>
<dbReference type="Gene3D" id="3.30.200.20">
    <property type="entry name" value="Phosphorylase Kinase, domain 1"/>
    <property type="match status" value="1"/>
</dbReference>
<dbReference type="FunFam" id="3.30.200.20:FF:000021">
    <property type="entry name" value="probable serine/threonine-protein kinase At1g54610"/>
    <property type="match status" value="1"/>
</dbReference>
<dbReference type="InterPro" id="IPR017441">
    <property type="entry name" value="Protein_kinase_ATP_BS"/>
</dbReference>
<dbReference type="SUPFAM" id="SSF56112">
    <property type="entry name" value="Protein kinase-like (PK-like)"/>
    <property type="match status" value="1"/>
</dbReference>
<sequence>MGCICVKPAAPEPRASPGFRFSVESGSGKYADSSFKNTSGFLEFEKGLGEESERYHSRELRKLKKGSNNEKGSMSMRLGFSRRIVEAEQTAAGWPSWLSTVAGEAVQGWIPLKADCFEKLEKIGQGTYSTVFRAREVETGKMVALKKIRFDNFQPESIRFMAREIIILRRLDHPNILKLEGIITSRLSSNIYLVFEYMEHDLAGLISCPNVKFTDAQVKCYMKQLLLGVEHCHLHGIIHRDIKVSNILVNNEGILKLGDFGLANMASSKQLTSRVVTLWYRPPELLMGSTNYGVSVDLWSVGCVFAELLIRKPLLKGRTEVEQLHKIFKLCGSPSDEYWKMYKIPRVAIFKPQHTYESSLLEKCKGLTSAAVSLIGTFLSIEPCKRGTASLALMSEYFTMLPHACEPSSLPKYLPNKEIDAKHREEARRKRRPRIRESDAAKVPVRVGKALQEQGNYRKPLPKEELQNSTCHTLGNMPNGTNEKREQHNPSLDTLSRTSDMTGISQGQGALSGPIMQVMSSSNFSSVKKRKDDPILKRSCSRSSSRNQVSALDQSSIVLEPSSKGQNGISMSVLQCLGDGHSLPHNSFDISRDLTMDLNQMGELDLMGCEGVKSGVEFSGPIMMRSHNIEEHLQRNESHIRQAVRRTRLGRPRGM</sequence>
<dbReference type="Proteomes" id="UP001345219">
    <property type="component" value="Chromosome 3"/>
</dbReference>
<dbReference type="CDD" id="cd07840">
    <property type="entry name" value="STKc_CDK9_like"/>
    <property type="match status" value="1"/>
</dbReference>
<dbReference type="InterPro" id="IPR000719">
    <property type="entry name" value="Prot_kinase_dom"/>
</dbReference>
<feature type="region of interest" description="Disordered" evidence="8">
    <location>
        <begin position="418"/>
        <end position="439"/>
    </location>
</feature>
<dbReference type="Pfam" id="PF00069">
    <property type="entry name" value="Pkinase"/>
    <property type="match status" value="1"/>
</dbReference>
<dbReference type="GO" id="GO:0008353">
    <property type="term" value="F:RNA polymerase II CTD heptapeptide repeat kinase activity"/>
    <property type="evidence" value="ECO:0007669"/>
    <property type="project" value="TreeGrafter"/>
</dbReference>
<protein>
    <recommendedName>
        <fullName evidence="9">Protein kinase domain-containing protein</fullName>
    </recommendedName>
</protein>
<feature type="region of interest" description="Disordered" evidence="8">
    <location>
        <begin position="522"/>
        <end position="553"/>
    </location>
</feature>
<evidence type="ECO:0000256" key="4">
    <source>
        <dbReference type="ARBA" id="ARBA00022741"/>
    </source>
</evidence>
<proteinExistence type="inferred from homology"/>
<dbReference type="FunFam" id="1.10.510.10:FF:000043">
    <property type="entry name" value="probable serine/threonine-protein kinase At1g54610"/>
    <property type="match status" value="1"/>
</dbReference>
<dbReference type="AlphaFoldDB" id="A0AAN7KG98"/>
<evidence type="ECO:0000256" key="5">
    <source>
        <dbReference type="ARBA" id="ARBA00022777"/>
    </source>
</evidence>
<gene>
    <name evidence="10" type="ORF">SAY87_003754</name>
</gene>
<comment type="caution">
    <text evidence="10">The sequence shown here is derived from an EMBL/GenBank/DDBJ whole genome shotgun (WGS) entry which is preliminary data.</text>
</comment>
<dbReference type="InterPro" id="IPR011009">
    <property type="entry name" value="Kinase-like_dom_sf"/>
</dbReference>
<dbReference type="GO" id="GO:0000307">
    <property type="term" value="C:cyclin-dependent protein kinase holoenzyme complex"/>
    <property type="evidence" value="ECO:0007669"/>
    <property type="project" value="TreeGrafter"/>
</dbReference>
<dbReference type="Gene3D" id="1.10.510.10">
    <property type="entry name" value="Transferase(Phosphotransferase) domain 1"/>
    <property type="match status" value="1"/>
</dbReference>
<dbReference type="PROSITE" id="PS00107">
    <property type="entry name" value="PROTEIN_KINASE_ATP"/>
    <property type="match status" value="1"/>
</dbReference>
<feature type="domain" description="Protein kinase" evidence="9">
    <location>
        <begin position="117"/>
        <end position="398"/>
    </location>
</feature>
<dbReference type="PROSITE" id="PS50011">
    <property type="entry name" value="PROTEIN_KINASE_DOM"/>
    <property type="match status" value="1"/>
</dbReference>
<evidence type="ECO:0000256" key="8">
    <source>
        <dbReference type="SAM" id="MobiDB-lite"/>
    </source>
</evidence>
<keyword evidence="4 7" id="KW-0547">Nucleotide-binding</keyword>
<dbReference type="GO" id="GO:0005634">
    <property type="term" value="C:nucleus"/>
    <property type="evidence" value="ECO:0007669"/>
    <property type="project" value="TreeGrafter"/>
</dbReference>
<evidence type="ECO:0000259" key="9">
    <source>
        <dbReference type="PROSITE" id="PS50011"/>
    </source>
</evidence>
<feature type="region of interest" description="Disordered" evidence="8">
    <location>
        <begin position="469"/>
        <end position="493"/>
    </location>
</feature>
<dbReference type="PANTHER" id="PTHR24056:SF188">
    <property type="entry name" value="CYCLIN-DEPENDENT KINASE C-2 C"/>
    <property type="match status" value="1"/>
</dbReference>
<feature type="compositionally biased region" description="Polar residues" evidence="8">
    <location>
        <begin position="469"/>
        <end position="481"/>
    </location>
</feature>
<accession>A0AAN7KG98</accession>
<keyword evidence="11" id="KW-1185">Reference proteome</keyword>
<organism evidence="10 11">
    <name type="scientific">Trapa incisa</name>
    <dbReference type="NCBI Taxonomy" id="236973"/>
    <lineage>
        <taxon>Eukaryota</taxon>
        <taxon>Viridiplantae</taxon>
        <taxon>Streptophyta</taxon>
        <taxon>Embryophyta</taxon>
        <taxon>Tracheophyta</taxon>
        <taxon>Spermatophyta</taxon>
        <taxon>Magnoliopsida</taxon>
        <taxon>eudicotyledons</taxon>
        <taxon>Gunneridae</taxon>
        <taxon>Pentapetalae</taxon>
        <taxon>rosids</taxon>
        <taxon>malvids</taxon>
        <taxon>Myrtales</taxon>
        <taxon>Lythraceae</taxon>
        <taxon>Trapa</taxon>
    </lineage>
</organism>
<evidence type="ECO:0000256" key="1">
    <source>
        <dbReference type="ARBA" id="ARBA00006485"/>
    </source>
</evidence>
<keyword evidence="3" id="KW-0808">Transferase</keyword>